<dbReference type="Gene3D" id="3.30.1220.10">
    <property type="entry name" value="CobW-like, C-terminal domain"/>
    <property type="match status" value="1"/>
</dbReference>
<dbReference type="Pfam" id="PF07683">
    <property type="entry name" value="CobW_C"/>
    <property type="match status" value="1"/>
</dbReference>
<accession>A0A1H8QB88</accession>
<comment type="similarity">
    <text evidence="4">Belongs to the SIMIBI class G3E GTPase family. ZNG1 subfamily.</text>
</comment>
<gene>
    <name evidence="8" type="ORF">SAMN05216388_1013126</name>
</gene>
<dbReference type="SUPFAM" id="SSF90002">
    <property type="entry name" value="Hypothetical protein YjiA, C-terminal domain"/>
    <property type="match status" value="1"/>
</dbReference>
<dbReference type="InterPro" id="IPR036627">
    <property type="entry name" value="CobW-likC_sf"/>
</dbReference>
<keyword evidence="2" id="KW-0378">Hydrolase</keyword>
<dbReference type="GO" id="GO:0000166">
    <property type="term" value="F:nucleotide binding"/>
    <property type="evidence" value="ECO:0007669"/>
    <property type="project" value="UniProtKB-KW"/>
</dbReference>
<dbReference type="SUPFAM" id="SSF52540">
    <property type="entry name" value="P-loop containing nucleoside triphosphate hydrolases"/>
    <property type="match status" value="1"/>
</dbReference>
<dbReference type="GO" id="GO:0016787">
    <property type="term" value="F:hydrolase activity"/>
    <property type="evidence" value="ECO:0007669"/>
    <property type="project" value="UniProtKB-KW"/>
</dbReference>
<sequence length="438" mass="48637">MSASDIPVSILSGGLGAGKTTTLNHLLENAPEEREIAVLVNDMGEVNVDAALVERQVTLDDDETTVTELSNGCICCGLANEFGQTIVELAKTVEFDALVVEPSGMSDPAEVAQTVRSNRQAAFHYNLDTIVTVVDAALFHDVFIAGAEVNEVTEDAKPLSDLLAEQVEFCDLVLLNKTDLVTDEELAEVESLIRALQPQADIETAERGRVDPCVLLDVGRFDLDRVSGGAGWKQAHKYHQEATDDEDGEGHDSDDHDHEDSHDNEGHSHEGHDHDDHLHPPEEFGLTSCNYRRPRPFHPERLVDWLADVPADVVRAKGLMWVAGRERHALNCNLAGTQVQVDVNGQWAATMPEFQRKAYREARPDLDWDEEWGDREIDLVFIGHDLDETAIQNSLDDCLLTDAEMDEDWERYENPFPGRAEEELVFDADVDKWGVATV</sequence>
<dbReference type="OrthoDB" id="359387at2157"/>
<dbReference type="InterPro" id="IPR027417">
    <property type="entry name" value="P-loop_NTPase"/>
</dbReference>
<evidence type="ECO:0000313" key="8">
    <source>
        <dbReference type="EMBL" id="SEO51489.1"/>
    </source>
</evidence>
<reference evidence="9" key="1">
    <citation type="submission" date="2016-10" db="EMBL/GenBank/DDBJ databases">
        <authorList>
            <person name="Varghese N."/>
            <person name="Submissions S."/>
        </authorList>
    </citation>
    <scope>NUCLEOTIDE SEQUENCE [LARGE SCALE GENOMIC DNA]</scope>
    <source>
        <strain evidence="9">IBRC-M 10043</strain>
    </source>
</reference>
<dbReference type="RefSeq" id="WP_092661404.1">
    <property type="nucleotide sequence ID" value="NZ_FOCX01000013.1"/>
</dbReference>
<feature type="compositionally biased region" description="Basic and acidic residues" evidence="6">
    <location>
        <begin position="250"/>
        <end position="282"/>
    </location>
</feature>
<keyword evidence="9" id="KW-1185">Reference proteome</keyword>
<comment type="catalytic activity">
    <reaction evidence="5">
        <text>GTP + H2O = GDP + phosphate + H(+)</text>
        <dbReference type="Rhea" id="RHEA:19669"/>
        <dbReference type="ChEBI" id="CHEBI:15377"/>
        <dbReference type="ChEBI" id="CHEBI:15378"/>
        <dbReference type="ChEBI" id="CHEBI:37565"/>
        <dbReference type="ChEBI" id="CHEBI:43474"/>
        <dbReference type="ChEBI" id="CHEBI:58189"/>
    </reaction>
    <physiologicalReaction direction="left-to-right" evidence="5">
        <dbReference type="Rhea" id="RHEA:19670"/>
    </physiologicalReaction>
</comment>
<dbReference type="AlphaFoldDB" id="A0A1H8QB88"/>
<keyword evidence="1" id="KW-0547">Nucleotide-binding</keyword>
<dbReference type="InterPro" id="IPR011629">
    <property type="entry name" value="CobW-like_C"/>
</dbReference>
<keyword evidence="3" id="KW-0143">Chaperone</keyword>
<evidence type="ECO:0000256" key="1">
    <source>
        <dbReference type="ARBA" id="ARBA00022741"/>
    </source>
</evidence>
<evidence type="ECO:0000256" key="3">
    <source>
        <dbReference type="ARBA" id="ARBA00023186"/>
    </source>
</evidence>
<evidence type="ECO:0000259" key="7">
    <source>
        <dbReference type="SMART" id="SM00833"/>
    </source>
</evidence>
<dbReference type="SMART" id="SM00833">
    <property type="entry name" value="CobW_C"/>
    <property type="match status" value="1"/>
</dbReference>
<organism evidence="8 9">
    <name type="scientific">Halorientalis persicus</name>
    <dbReference type="NCBI Taxonomy" id="1367881"/>
    <lineage>
        <taxon>Archaea</taxon>
        <taxon>Methanobacteriati</taxon>
        <taxon>Methanobacteriota</taxon>
        <taxon>Stenosarchaea group</taxon>
        <taxon>Halobacteria</taxon>
        <taxon>Halobacteriales</taxon>
        <taxon>Haloarculaceae</taxon>
        <taxon>Halorientalis</taxon>
    </lineage>
</organism>
<dbReference type="Proteomes" id="UP000198775">
    <property type="component" value="Unassembled WGS sequence"/>
</dbReference>
<protein>
    <submittedName>
        <fullName evidence="8">GTPase, G3E family</fullName>
    </submittedName>
</protein>
<dbReference type="InterPro" id="IPR003495">
    <property type="entry name" value="CobW/HypB/UreG_nucleotide-bd"/>
</dbReference>
<dbReference type="PANTHER" id="PTHR43603">
    <property type="entry name" value="COBW DOMAIN-CONTAINING PROTEIN DDB_G0274527"/>
    <property type="match status" value="1"/>
</dbReference>
<dbReference type="InterPro" id="IPR051927">
    <property type="entry name" value="Zn_Chap_cDPG_Synth"/>
</dbReference>
<evidence type="ECO:0000256" key="5">
    <source>
        <dbReference type="ARBA" id="ARBA00049117"/>
    </source>
</evidence>
<proteinExistence type="inferred from homology"/>
<dbReference type="CDD" id="cd03112">
    <property type="entry name" value="CobW-like"/>
    <property type="match status" value="1"/>
</dbReference>
<evidence type="ECO:0000313" key="9">
    <source>
        <dbReference type="Proteomes" id="UP000198775"/>
    </source>
</evidence>
<dbReference type="Pfam" id="PF02492">
    <property type="entry name" value="cobW"/>
    <property type="match status" value="1"/>
</dbReference>
<feature type="domain" description="CobW C-terminal" evidence="7">
    <location>
        <begin position="286"/>
        <end position="399"/>
    </location>
</feature>
<dbReference type="EMBL" id="FOCX01000013">
    <property type="protein sequence ID" value="SEO51489.1"/>
    <property type="molecule type" value="Genomic_DNA"/>
</dbReference>
<evidence type="ECO:0000256" key="4">
    <source>
        <dbReference type="ARBA" id="ARBA00034320"/>
    </source>
</evidence>
<evidence type="ECO:0000256" key="2">
    <source>
        <dbReference type="ARBA" id="ARBA00022801"/>
    </source>
</evidence>
<name>A0A1H8QB88_9EURY</name>
<evidence type="ECO:0000256" key="6">
    <source>
        <dbReference type="SAM" id="MobiDB-lite"/>
    </source>
</evidence>
<dbReference type="PANTHER" id="PTHR43603:SF1">
    <property type="entry name" value="ZINC-REGULATED GTPASE METALLOPROTEIN ACTIVATOR 1"/>
    <property type="match status" value="1"/>
</dbReference>
<feature type="region of interest" description="Disordered" evidence="6">
    <location>
        <begin position="232"/>
        <end position="286"/>
    </location>
</feature>
<dbReference type="Gene3D" id="3.40.50.300">
    <property type="entry name" value="P-loop containing nucleotide triphosphate hydrolases"/>
    <property type="match status" value="1"/>
</dbReference>